<feature type="compositionally biased region" description="Basic and acidic residues" evidence="1">
    <location>
        <begin position="13"/>
        <end position="34"/>
    </location>
</feature>
<feature type="compositionally biased region" description="Low complexity" evidence="1">
    <location>
        <begin position="262"/>
        <end position="274"/>
    </location>
</feature>
<feature type="compositionally biased region" description="Polar residues" evidence="1">
    <location>
        <begin position="402"/>
        <end position="413"/>
    </location>
</feature>
<proteinExistence type="predicted"/>
<gene>
    <name evidence="2" type="ORF">M9458_033978</name>
</gene>
<name>A0ABD0P5L4_CIRMR</name>
<feature type="compositionally biased region" description="Basic and acidic residues" evidence="1">
    <location>
        <begin position="222"/>
        <end position="236"/>
    </location>
</feature>
<dbReference type="AlphaFoldDB" id="A0ABD0P5L4"/>
<protein>
    <submittedName>
        <fullName evidence="2">Uncharacterized protein</fullName>
    </submittedName>
</protein>
<feature type="compositionally biased region" description="Basic and acidic residues" evidence="1">
    <location>
        <begin position="41"/>
        <end position="68"/>
    </location>
</feature>
<feature type="compositionally biased region" description="Acidic residues" evidence="1">
    <location>
        <begin position="211"/>
        <end position="221"/>
    </location>
</feature>
<dbReference type="Proteomes" id="UP001529510">
    <property type="component" value="Unassembled WGS sequence"/>
</dbReference>
<reference evidence="2 3" key="1">
    <citation type="submission" date="2024-05" db="EMBL/GenBank/DDBJ databases">
        <title>Genome sequencing and assembly of Indian major carp, Cirrhinus mrigala (Hamilton, 1822).</title>
        <authorList>
            <person name="Mohindra V."/>
            <person name="Chowdhury L.M."/>
            <person name="Lal K."/>
            <person name="Jena J.K."/>
        </authorList>
    </citation>
    <scope>NUCLEOTIDE SEQUENCE [LARGE SCALE GENOMIC DNA]</scope>
    <source>
        <strain evidence="2">CM1030</strain>
        <tissue evidence="2">Blood</tissue>
    </source>
</reference>
<feature type="compositionally biased region" description="Polar residues" evidence="1">
    <location>
        <begin position="355"/>
        <end position="369"/>
    </location>
</feature>
<feature type="region of interest" description="Disordered" evidence="1">
    <location>
        <begin position="13"/>
        <end position="90"/>
    </location>
</feature>
<comment type="caution">
    <text evidence="2">The sequence shown here is derived from an EMBL/GenBank/DDBJ whole genome shotgun (WGS) entry which is preliminary data.</text>
</comment>
<feature type="region of interest" description="Disordered" evidence="1">
    <location>
        <begin position="186"/>
        <end position="413"/>
    </location>
</feature>
<dbReference type="EMBL" id="JAMKFB020000017">
    <property type="protein sequence ID" value="KAL0169382.1"/>
    <property type="molecule type" value="Genomic_DNA"/>
</dbReference>
<feature type="compositionally biased region" description="Low complexity" evidence="1">
    <location>
        <begin position="319"/>
        <end position="334"/>
    </location>
</feature>
<keyword evidence="3" id="KW-1185">Reference proteome</keyword>
<accession>A0ABD0P5L4</accession>
<feature type="compositionally biased region" description="Polar residues" evidence="1">
    <location>
        <begin position="275"/>
        <end position="299"/>
    </location>
</feature>
<feature type="compositionally biased region" description="Polar residues" evidence="1">
    <location>
        <begin position="385"/>
        <end position="395"/>
    </location>
</feature>
<evidence type="ECO:0000313" key="3">
    <source>
        <dbReference type="Proteomes" id="UP001529510"/>
    </source>
</evidence>
<evidence type="ECO:0000313" key="2">
    <source>
        <dbReference type="EMBL" id="KAL0169382.1"/>
    </source>
</evidence>
<evidence type="ECO:0000256" key="1">
    <source>
        <dbReference type="SAM" id="MobiDB-lite"/>
    </source>
</evidence>
<feature type="non-terminal residue" evidence="2">
    <location>
        <position position="1"/>
    </location>
</feature>
<sequence length="413" mass="46023">NDCSFESELMLHLQEEDVDGGRTTKPKADKITREKRTKPNTADRETRLTRTDHCLDETREDLRREDNSRSVTSAPRAAEEGLNQSAESEVDLIDLLEDPCVQEDESEDLQHMFYEPEHQSVSPERRRHDLKNKAFQTILANVRSLLSGSPPRHFEFSLPEINKNLHDSPKEAFHDQFQVTFSLIADEPSLNEDPEDLRADRKPAGGAVSPDWDELFDDDRNDFDVDGKAEEQKEDQVSLSESVDLFGDDEAFLQMSVPDVQTPDSSTGPDGSPPEQKQQTPADGSGGSEQNFNCSQDFFSVNFELGFDSDEEEPTDPGAANVAAAAAKASPVASTPQPRPVGGNTTLERSERSPLVSNQWTRPSASTPNHVFLSPLGRRADQSRSRPSVNRSLQKTLFERGQTLQQQEQPTCA</sequence>
<organism evidence="2 3">
    <name type="scientific">Cirrhinus mrigala</name>
    <name type="common">Mrigala</name>
    <dbReference type="NCBI Taxonomy" id="683832"/>
    <lineage>
        <taxon>Eukaryota</taxon>
        <taxon>Metazoa</taxon>
        <taxon>Chordata</taxon>
        <taxon>Craniata</taxon>
        <taxon>Vertebrata</taxon>
        <taxon>Euteleostomi</taxon>
        <taxon>Actinopterygii</taxon>
        <taxon>Neopterygii</taxon>
        <taxon>Teleostei</taxon>
        <taxon>Ostariophysi</taxon>
        <taxon>Cypriniformes</taxon>
        <taxon>Cyprinidae</taxon>
        <taxon>Labeoninae</taxon>
        <taxon>Labeonini</taxon>
        <taxon>Cirrhinus</taxon>
    </lineage>
</organism>
<feature type="non-terminal residue" evidence="2">
    <location>
        <position position="413"/>
    </location>
</feature>